<evidence type="ECO:0000313" key="2">
    <source>
        <dbReference type="Proteomes" id="UP000805085"/>
    </source>
</evidence>
<keyword evidence="2" id="KW-1185">Reference proteome</keyword>
<name>A0ABX2E511_9FLAO</name>
<reference evidence="1 2" key="1">
    <citation type="journal article" date="2015" name="Int. J. Syst. Evol. Microbiol.">
        <title>Winogradskyella litoriviva sp. nov., isolated from coastal seawater.</title>
        <authorList>
            <person name="Nedashkovskaya O.I."/>
            <person name="Kukhlevskiy A.D."/>
            <person name="Zhukova N.V."/>
            <person name="Kim S.J."/>
            <person name="Rhee S.K."/>
            <person name="Mikhailov V.V."/>
        </authorList>
    </citation>
    <scope>NUCLEOTIDE SEQUENCE [LARGE SCALE GENOMIC DNA]</scope>
    <source>
        <strain evidence="1 2">KMM6491</strain>
    </source>
</reference>
<comment type="caution">
    <text evidence="1">The sequence shown here is derived from an EMBL/GenBank/DDBJ whole genome shotgun (WGS) entry which is preliminary data.</text>
</comment>
<gene>
    <name evidence="1" type="ORF">HNV10_09525</name>
</gene>
<dbReference type="Proteomes" id="UP000805085">
    <property type="component" value="Unassembled WGS sequence"/>
</dbReference>
<proteinExistence type="predicted"/>
<protein>
    <recommendedName>
        <fullName evidence="3">Outer membrane protein beta-barrel domain-containing protein</fullName>
    </recommendedName>
</protein>
<evidence type="ECO:0000313" key="1">
    <source>
        <dbReference type="EMBL" id="NRD23478.1"/>
    </source>
</evidence>
<organism evidence="1 2">
    <name type="scientific">Winogradskyella litoriviva</name>
    <dbReference type="NCBI Taxonomy" id="1220182"/>
    <lineage>
        <taxon>Bacteria</taxon>
        <taxon>Pseudomonadati</taxon>
        <taxon>Bacteroidota</taxon>
        <taxon>Flavobacteriia</taxon>
        <taxon>Flavobacteriales</taxon>
        <taxon>Flavobacteriaceae</taxon>
        <taxon>Winogradskyella</taxon>
    </lineage>
</organism>
<evidence type="ECO:0008006" key="3">
    <source>
        <dbReference type="Google" id="ProtNLM"/>
    </source>
</evidence>
<sequence length="333" mass="39187">MVLNSCATIFNGKTTRVNIYAPENATVHYNKQTSIVYEGETSLYPKRSRDSLKFTITKDSISTDFAFKRKTSGLLYANLFTPQIFGAGFIIDFTNQRRFTYKRNIYLEIDSTTNTFKQFEGKKQPFKQHTTFIYTSPLHFMDFFSQPMVTLGVEYFPLDNFSISAEYGTMYIKSSKDNSKPNYSENKGFTSRYELKYYNLISITNNPKVNEYIALEARFLRHQFNKVISIRRINNDINYYIREPITVHKFLDIFNIKYGLNFPVGKRMYLDVYSGFGFRNKTFKNPNSFYNPETDYILESDSHLFFGRKRYLEGVDNQKLFNFSLGFKFGIKL</sequence>
<accession>A0ABX2E511</accession>
<dbReference type="EMBL" id="JABRWQ010000004">
    <property type="protein sequence ID" value="NRD23478.1"/>
    <property type="molecule type" value="Genomic_DNA"/>
</dbReference>